<protein>
    <submittedName>
        <fullName evidence="2">Uncharacterized protein</fullName>
    </submittedName>
</protein>
<sequence>MALYAIMGIQLFGRMDYHCVLPSSRITQLFPTKIYNFPYYFVLLTIF</sequence>
<evidence type="ECO:0000313" key="1">
    <source>
        <dbReference type="Proteomes" id="UP000095283"/>
    </source>
</evidence>
<name>A0A1I7W7W1_HETBA</name>
<keyword evidence="1" id="KW-1185">Reference proteome</keyword>
<reference evidence="2" key="1">
    <citation type="submission" date="2016-11" db="UniProtKB">
        <authorList>
            <consortium name="WormBaseParasite"/>
        </authorList>
    </citation>
    <scope>IDENTIFICATION</scope>
</reference>
<dbReference type="AlphaFoldDB" id="A0A1I7W7W1"/>
<evidence type="ECO:0000313" key="2">
    <source>
        <dbReference type="WBParaSite" id="Hba_00715"/>
    </source>
</evidence>
<dbReference type="Proteomes" id="UP000095283">
    <property type="component" value="Unplaced"/>
</dbReference>
<proteinExistence type="predicted"/>
<accession>A0A1I7W7W1</accession>
<dbReference type="WBParaSite" id="Hba_00715">
    <property type="protein sequence ID" value="Hba_00715"/>
    <property type="gene ID" value="Hba_00715"/>
</dbReference>
<organism evidence="1 2">
    <name type="scientific">Heterorhabditis bacteriophora</name>
    <name type="common">Entomopathogenic nematode worm</name>
    <dbReference type="NCBI Taxonomy" id="37862"/>
    <lineage>
        <taxon>Eukaryota</taxon>
        <taxon>Metazoa</taxon>
        <taxon>Ecdysozoa</taxon>
        <taxon>Nematoda</taxon>
        <taxon>Chromadorea</taxon>
        <taxon>Rhabditida</taxon>
        <taxon>Rhabditina</taxon>
        <taxon>Rhabditomorpha</taxon>
        <taxon>Strongyloidea</taxon>
        <taxon>Heterorhabditidae</taxon>
        <taxon>Heterorhabditis</taxon>
    </lineage>
</organism>